<comment type="caution">
    <text evidence="1">The sequence shown here is derived from an EMBL/GenBank/DDBJ whole genome shotgun (WGS) entry which is preliminary data.</text>
</comment>
<dbReference type="EMBL" id="PEYV01000034">
    <property type="protein sequence ID" value="PIS21549.1"/>
    <property type="molecule type" value="Genomic_DNA"/>
</dbReference>
<proteinExistence type="predicted"/>
<evidence type="ECO:0000313" key="2">
    <source>
        <dbReference type="Proteomes" id="UP000231098"/>
    </source>
</evidence>
<organism evidence="1 2">
    <name type="scientific">candidate division WWE3 bacterium CG08_land_8_20_14_0_20_41_15</name>
    <dbReference type="NCBI Taxonomy" id="1975086"/>
    <lineage>
        <taxon>Bacteria</taxon>
        <taxon>Katanobacteria</taxon>
    </lineage>
</organism>
<dbReference type="Proteomes" id="UP000231098">
    <property type="component" value="Unassembled WGS sequence"/>
</dbReference>
<protein>
    <submittedName>
        <fullName evidence="1">Uncharacterized protein</fullName>
    </submittedName>
</protein>
<accession>A0A2H0XBJ5</accession>
<evidence type="ECO:0000313" key="1">
    <source>
        <dbReference type="EMBL" id="PIS21549.1"/>
    </source>
</evidence>
<dbReference type="AlphaFoldDB" id="A0A2H0XBJ5"/>
<gene>
    <name evidence="1" type="ORF">COT51_02170</name>
</gene>
<sequence>MTDQANAIAGHELTTTTNAGTGYTTSIRYTAAPSDGGSEAIDDVSPGTNLIPAAFSAAGVEAFGYTTDDATLSNVGDGVDRFTTPADYWAKFTTGNLEVAYNGAKIADDVVRVGYQVGIASTTAAATYTTTVIITCTPQY</sequence>
<reference evidence="2" key="1">
    <citation type="submission" date="2017-09" db="EMBL/GenBank/DDBJ databases">
        <title>Depth-based differentiation of microbial function through sediment-hosted aquifers and enrichment of novel symbionts in the deep terrestrial subsurface.</title>
        <authorList>
            <person name="Probst A.J."/>
            <person name="Ladd B."/>
            <person name="Jarett J.K."/>
            <person name="Geller-Mcgrath D.E."/>
            <person name="Sieber C.M.K."/>
            <person name="Emerson J.B."/>
            <person name="Anantharaman K."/>
            <person name="Thomas B.C."/>
            <person name="Malmstrom R."/>
            <person name="Stieglmeier M."/>
            <person name="Klingl A."/>
            <person name="Woyke T."/>
            <person name="Ryan C.M."/>
            <person name="Banfield J.F."/>
        </authorList>
    </citation>
    <scope>NUCLEOTIDE SEQUENCE [LARGE SCALE GENOMIC DNA]</scope>
</reference>
<name>A0A2H0XBJ5_UNCKA</name>